<organism evidence="1 2">
    <name type="scientific">Corchorus capsularis</name>
    <name type="common">Jute</name>
    <dbReference type="NCBI Taxonomy" id="210143"/>
    <lineage>
        <taxon>Eukaryota</taxon>
        <taxon>Viridiplantae</taxon>
        <taxon>Streptophyta</taxon>
        <taxon>Embryophyta</taxon>
        <taxon>Tracheophyta</taxon>
        <taxon>Spermatophyta</taxon>
        <taxon>Magnoliopsida</taxon>
        <taxon>eudicotyledons</taxon>
        <taxon>Gunneridae</taxon>
        <taxon>Pentapetalae</taxon>
        <taxon>rosids</taxon>
        <taxon>malvids</taxon>
        <taxon>Malvales</taxon>
        <taxon>Malvaceae</taxon>
        <taxon>Grewioideae</taxon>
        <taxon>Apeibeae</taxon>
        <taxon>Corchorus</taxon>
    </lineage>
</organism>
<proteinExistence type="predicted"/>
<evidence type="ECO:0000313" key="2">
    <source>
        <dbReference type="Proteomes" id="UP000188268"/>
    </source>
</evidence>
<dbReference type="AlphaFoldDB" id="A0A1R3JQT6"/>
<comment type="caution">
    <text evidence="1">The sequence shown here is derived from an EMBL/GenBank/DDBJ whole genome shotgun (WGS) entry which is preliminary data.</text>
</comment>
<dbReference type="Proteomes" id="UP000188268">
    <property type="component" value="Unassembled WGS sequence"/>
</dbReference>
<protein>
    <submittedName>
        <fullName evidence="1">Uncharacterized protein</fullName>
    </submittedName>
</protein>
<name>A0A1R3JQT6_COCAP</name>
<keyword evidence="2" id="KW-1185">Reference proteome</keyword>
<sequence length="62" mass="6975">MDALQLATEIRVTNGKLQDLSVNAVEDGSDDVCPWIYPVESGSEVDNWTEFEFPVLINNEEM</sequence>
<dbReference type="Gramene" id="OMO97272">
    <property type="protein sequence ID" value="OMO97272"/>
    <property type="gene ID" value="CCACVL1_04614"/>
</dbReference>
<evidence type="ECO:0000313" key="1">
    <source>
        <dbReference type="EMBL" id="OMO97272.1"/>
    </source>
</evidence>
<reference evidence="1 2" key="1">
    <citation type="submission" date="2013-09" db="EMBL/GenBank/DDBJ databases">
        <title>Corchorus capsularis genome sequencing.</title>
        <authorList>
            <person name="Alam M."/>
            <person name="Haque M.S."/>
            <person name="Islam M.S."/>
            <person name="Emdad E.M."/>
            <person name="Islam M.M."/>
            <person name="Ahmed B."/>
            <person name="Halim A."/>
            <person name="Hossen Q.M.M."/>
            <person name="Hossain M.Z."/>
            <person name="Ahmed R."/>
            <person name="Khan M.M."/>
            <person name="Islam R."/>
            <person name="Rashid M.M."/>
            <person name="Khan S.A."/>
            <person name="Rahman M.S."/>
            <person name="Alam M."/>
        </authorList>
    </citation>
    <scope>NUCLEOTIDE SEQUENCE [LARGE SCALE GENOMIC DNA]</scope>
    <source>
        <strain evidence="2">cv. CVL-1</strain>
        <tissue evidence="1">Whole seedling</tissue>
    </source>
</reference>
<dbReference type="EMBL" id="AWWV01007232">
    <property type="protein sequence ID" value="OMO97272.1"/>
    <property type="molecule type" value="Genomic_DNA"/>
</dbReference>
<gene>
    <name evidence="1" type="ORF">CCACVL1_04614</name>
</gene>
<accession>A0A1R3JQT6</accession>